<comment type="caution">
    <text evidence="2">The sequence shown here is derived from an EMBL/GenBank/DDBJ whole genome shotgun (WGS) entry which is preliminary data.</text>
</comment>
<gene>
    <name evidence="2" type="ORF">BHU61_12170</name>
</gene>
<evidence type="ECO:0000313" key="3">
    <source>
        <dbReference type="Proteomes" id="UP000249808"/>
    </source>
</evidence>
<dbReference type="InterPro" id="IPR012577">
    <property type="entry name" value="NIPSNAP"/>
</dbReference>
<keyword evidence="3" id="KW-1185">Reference proteome</keyword>
<reference evidence="2 3" key="1">
    <citation type="journal article" date="2018" name="Front. Microbiol.">
        <title>Description and Comparative Genomics of Macrococcus caseolyticus subsp. hominis subsp. nov., Macrococcus goetzii sp. nov., Macrococcus epidermidis sp. nov., and Macrococcus bohemicus sp. nov., Novel Macrococci From Human Clinical Material With Virulence Potential and Suspected Uptake of Foreign DNA by Natural Transformation.</title>
        <authorList>
            <person name="Maslanova I."/>
            <person name="Wertheimer Z."/>
            <person name="Sedlacek I."/>
            <person name="Svec P."/>
            <person name="Indrakova A."/>
            <person name="Kovarovic V."/>
            <person name="Schumann P."/>
            <person name="Sproer C."/>
            <person name="Kralova S."/>
            <person name="Sedo O."/>
            <person name="Kristofova L."/>
            <person name="Vrbovska V."/>
            <person name="Fuzik T."/>
            <person name="Petras P."/>
            <person name="Zdrahal Z."/>
            <person name="Ruzickova V."/>
            <person name="Doskar J."/>
            <person name="Pantucek R."/>
        </authorList>
    </citation>
    <scope>NUCLEOTIDE SEQUENCE [LARGE SCALE GENOMIC DNA]</scope>
    <source>
        <strain evidence="2 3">01/688</strain>
    </source>
</reference>
<accession>A0A327ZMX2</accession>
<evidence type="ECO:0000313" key="2">
    <source>
        <dbReference type="EMBL" id="RAK43775.1"/>
    </source>
</evidence>
<dbReference type="Pfam" id="PF07978">
    <property type="entry name" value="NIPSNAP"/>
    <property type="match status" value="1"/>
</dbReference>
<dbReference type="EMBL" id="PZJH01000009">
    <property type="protein sequence ID" value="RAK43775.1"/>
    <property type="molecule type" value="Genomic_DNA"/>
</dbReference>
<organism evidence="2 3">
    <name type="scientific">Macrococcus epidermidis</name>
    <dbReference type="NCBI Taxonomy" id="1902580"/>
    <lineage>
        <taxon>Bacteria</taxon>
        <taxon>Bacillati</taxon>
        <taxon>Bacillota</taxon>
        <taxon>Bacilli</taxon>
        <taxon>Bacillales</taxon>
        <taxon>Staphylococcaceae</taxon>
        <taxon>Macrococcus</taxon>
    </lineage>
</organism>
<sequence length="103" mass="12775">MIYRIREYDIHPNRFSDFNYLFYHYLLPNQQYYGAKLIGRFINEEKTKIIAIWEYKNINHYYAIEQKIVQTELHHKAEQFKKSIPPLYISTKQSFWNDTNMFL</sequence>
<dbReference type="SUPFAM" id="SSF54909">
    <property type="entry name" value="Dimeric alpha+beta barrel"/>
    <property type="match status" value="1"/>
</dbReference>
<dbReference type="RefSeq" id="WP_111717250.1">
    <property type="nucleotide sequence ID" value="NZ_JBHSSR010000010.1"/>
</dbReference>
<dbReference type="Proteomes" id="UP000249808">
    <property type="component" value="Unassembled WGS sequence"/>
</dbReference>
<dbReference type="Gene3D" id="3.30.70.100">
    <property type="match status" value="1"/>
</dbReference>
<feature type="domain" description="NIPSNAP" evidence="1">
    <location>
        <begin position="3"/>
        <end position="74"/>
    </location>
</feature>
<dbReference type="AlphaFoldDB" id="A0A327ZMX2"/>
<evidence type="ECO:0000259" key="1">
    <source>
        <dbReference type="Pfam" id="PF07978"/>
    </source>
</evidence>
<dbReference type="InterPro" id="IPR011008">
    <property type="entry name" value="Dimeric_a/b-barrel"/>
</dbReference>
<proteinExistence type="predicted"/>
<name>A0A327ZMX2_9STAP</name>
<protein>
    <recommendedName>
        <fullName evidence="1">NIPSNAP domain-containing protein</fullName>
    </recommendedName>
</protein>